<dbReference type="EMBL" id="HBGY01009376">
    <property type="protein sequence ID" value="CAD9567375.1"/>
    <property type="molecule type" value="Transcribed_RNA"/>
</dbReference>
<keyword evidence="8" id="KW-0206">Cytoskeleton</keyword>
<name>A0A6U2MRJ1_9STRA</name>
<keyword evidence="9" id="KW-0966">Cell projection</keyword>
<evidence type="ECO:0000256" key="4">
    <source>
        <dbReference type="ARBA" id="ARBA00022490"/>
    </source>
</evidence>
<keyword evidence="5" id="KW-0282">Flagellum</keyword>
<comment type="subunit">
    <text evidence="3">Component of the nexin-dynein regulatory complex (N-DRC).</text>
</comment>
<evidence type="ECO:0000256" key="9">
    <source>
        <dbReference type="ARBA" id="ARBA00023273"/>
    </source>
</evidence>
<evidence type="ECO:0000256" key="12">
    <source>
        <dbReference type="SAM" id="Coils"/>
    </source>
</evidence>
<reference evidence="15" key="1">
    <citation type="submission" date="2021-01" db="EMBL/GenBank/DDBJ databases">
        <authorList>
            <person name="Corre E."/>
            <person name="Pelletier E."/>
            <person name="Niang G."/>
            <person name="Scheremetjew M."/>
            <person name="Finn R."/>
            <person name="Kale V."/>
            <person name="Holt S."/>
            <person name="Cochrane G."/>
            <person name="Meng A."/>
            <person name="Brown T."/>
            <person name="Cohen L."/>
        </authorList>
    </citation>
    <scope>NUCLEOTIDE SEQUENCE</scope>
    <source>
        <strain evidence="15">B650</strain>
    </source>
</reference>
<evidence type="ECO:0000256" key="1">
    <source>
        <dbReference type="ARBA" id="ARBA00003029"/>
    </source>
</evidence>
<evidence type="ECO:0000313" key="14">
    <source>
        <dbReference type="EMBL" id="CAD9567374.1"/>
    </source>
</evidence>
<comment type="function">
    <text evidence="1">Component of the nexin-dynein regulatory complex (N-DRC), a key regulator of ciliary/flagellar motility which maintains the alignment and integrity of the distal axoneme and regulates microtubule sliding in motile axonemes.</text>
</comment>
<feature type="coiled-coil region" evidence="12">
    <location>
        <begin position="97"/>
        <end position="163"/>
    </location>
</feature>
<proteinExistence type="inferred from homology"/>
<evidence type="ECO:0000313" key="15">
    <source>
        <dbReference type="EMBL" id="CAD9567375.1"/>
    </source>
</evidence>
<accession>A0A6U2MRJ1</accession>
<dbReference type="PANTHER" id="PTHR28656">
    <property type="entry name" value="COILED-COIL DOMAIN-CONTAINING PROTEIN 153"/>
    <property type="match status" value="1"/>
</dbReference>
<sequence length="203" mass="23620">MPPKKKGEKAKKAKKGKQDGTEGMGFALPEDQIKHLQCINKSLEMQLAYRSEATINATEDAKTWMEKANIEAKKCKEEKQLTLDLTRDMTRQYKSMEDQLLNKINERENTIQDLTDKVAEMEQGHNRTIQQKDETISNKNNEIAAMKNKMEELGERFAEMLRDLTRQMSRKIELNSIREEGQEDAYIPIEDKMEAFNVHDHKT</sequence>
<dbReference type="InterPro" id="IPR033585">
    <property type="entry name" value="DRC12-like"/>
</dbReference>
<keyword evidence="4" id="KW-0963">Cytoplasm</keyword>
<organism evidence="15">
    <name type="scientific">Leptocylindrus danicus</name>
    <dbReference type="NCBI Taxonomy" id="163516"/>
    <lineage>
        <taxon>Eukaryota</taxon>
        <taxon>Sar</taxon>
        <taxon>Stramenopiles</taxon>
        <taxon>Ochrophyta</taxon>
        <taxon>Bacillariophyta</taxon>
        <taxon>Coscinodiscophyceae</taxon>
        <taxon>Chaetocerotophycidae</taxon>
        <taxon>Leptocylindrales</taxon>
        <taxon>Leptocylindraceae</taxon>
        <taxon>Leptocylindrus</taxon>
    </lineage>
</organism>
<keyword evidence="7" id="KW-0969">Cilium</keyword>
<dbReference type="EMBL" id="HBGY01009375">
    <property type="protein sequence ID" value="CAD9567374.1"/>
    <property type="molecule type" value="Transcribed_RNA"/>
</dbReference>
<dbReference type="PANTHER" id="PTHR28656:SF1">
    <property type="entry name" value="COILED-COIL DOMAIN-CONTAINING PROTEIN 153"/>
    <property type="match status" value="1"/>
</dbReference>
<comment type="subcellular location">
    <subcellularLocation>
        <location evidence="2">Cytoplasm</location>
        <location evidence="2">Cytoskeleton</location>
        <location evidence="2">Flagellum axoneme</location>
    </subcellularLocation>
</comment>
<feature type="region of interest" description="Disordered" evidence="13">
    <location>
        <begin position="1"/>
        <end position="25"/>
    </location>
</feature>
<protein>
    <recommendedName>
        <fullName evidence="11">Dynein regulatory complex protein 12</fullName>
    </recommendedName>
</protein>
<evidence type="ECO:0000256" key="11">
    <source>
        <dbReference type="ARBA" id="ARBA00044800"/>
    </source>
</evidence>
<evidence type="ECO:0000256" key="6">
    <source>
        <dbReference type="ARBA" id="ARBA00023054"/>
    </source>
</evidence>
<comment type="similarity">
    <text evidence="10">Belongs to the DRC12 family.</text>
</comment>
<evidence type="ECO:0000256" key="2">
    <source>
        <dbReference type="ARBA" id="ARBA00004611"/>
    </source>
</evidence>
<feature type="compositionally biased region" description="Basic residues" evidence="13">
    <location>
        <begin position="1"/>
        <end position="15"/>
    </location>
</feature>
<gene>
    <name evidence="14" type="ORF">LDAN0321_LOCUS5921</name>
    <name evidence="15" type="ORF">LDAN0321_LOCUS5922</name>
</gene>
<keyword evidence="6 12" id="KW-0175">Coiled coil</keyword>
<evidence type="ECO:0000256" key="7">
    <source>
        <dbReference type="ARBA" id="ARBA00023069"/>
    </source>
</evidence>
<evidence type="ECO:0000256" key="5">
    <source>
        <dbReference type="ARBA" id="ARBA00022846"/>
    </source>
</evidence>
<evidence type="ECO:0000256" key="10">
    <source>
        <dbReference type="ARBA" id="ARBA00044754"/>
    </source>
</evidence>
<dbReference type="AlphaFoldDB" id="A0A6U2MRJ1"/>
<evidence type="ECO:0000256" key="3">
    <source>
        <dbReference type="ARBA" id="ARBA00011248"/>
    </source>
</evidence>
<evidence type="ECO:0000256" key="8">
    <source>
        <dbReference type="ARBA" id="ARBA00023212"/>
    </source>
</evidence>
<evidence type="ECO:0000256" key="13">
    <source>
        <dbReference type="SAM" id="MobiDB-lite"/>
    </source>
</evidence>